<dbReference type="GeneID" id="18813977"/>
<keyword evidence="1" id="KW-0472">Membrane</keyword>
<dbReference type="EMBL" id="GL945428">
    <property type="protein sequence ID" value="EGO30725.1"/>
    <property type="molecule type" value="Genomic_DNA"/>
</dbReference>
<protein>
    <submittedName>
        <fullName evidence="2">Uncharacterized protein</fullName>
    </submittedName>
</protein>
<dbReference type="RefSeq" id="XP_007312609.1">
    <property type="nucleotide sequence ID" value="XM_007312547.1"/>
</dbReference>
<reference evidence="2" key="1">
    <citation type="submission" date="2011-04" db="EMBL/GenBank/DDBJ databases">
        <title>Evolution of plant cell wall degrading machinery underlies the functional diversity of forest fungi.</title>
        <authorList>
            <consortium name="US DOE Joint Genome Institute (JGI-PGF)"/>
            <person name="Eastwood D.C."/>
            <person name="Floudas D."/>
            <person name="Binder M."/>
            <person name="Majcherczyk A."/>
            <person name="Schneider P."/>
            <person name="Aerts A."/>
            <person name="Asiegbu F.O."/>
            <person name="Baker S.E."/>
            <person name="Barry K."/>
            <person name="Bendiksby M."/>
            <person name="Blumentritt M."/>
            <person name="Coutinho P.M."/>
            <person name="Cullen D."/>
            <person name="Cullen D."/>
            <person name="Gathman A."/>
            <person name="Goodell B."/>
            <person name="Henrissat B."/>
            <person name="Ihrmark K."/>
            <person name="Kauserud H."/>
            <person name="Kohler A."/>
            <person name="LaButti K."/>
            <person name="Lapidus A."/>
            <person name="Lavin J.L."/>
            <person name="Lee Y.-H."/>
            <person name="Lindquist E."/>
            <person name="Lilly W."/>
            <person name="Lucas S."/>
            <person name="Morin E."/>
            <person name="Murat C."/>
            <person name="Oguiza J.A."/>
            <person name="Park J."/>
            <person name="Pisabarro A.G."/>
            <person name="Riley R."/>
            <person name="Rosling A."/>
            <person name="Salamov A."/>
            <person name="Schmidt O."/>
            <person name="Schmutz J."/>
            <person name="Skrede I."/>
            <person name="Stenlid J."/>
            <person name="Wiebenga A."/>
            <person name="Xie X."/>
            <person name="Kues U."/>
            <person name="Hibbett D.S."/>
            <person name="Hoffmeister D."/>
            <person name="Hogberg N."/>
            <person name="Martin F."/>
            <person name="Grigoriev I.V."/>
            <person name="Watkinson S.C."/>
        </authorList>
    </citation>
    <scope>NUCLEOTIDE SEQUENCE</scope>
    <source>
        <strain evidence="2">S7.9</strain>
    </source>
</reference>
<dbReference type="Proteomes" id="UP000008064">
    <property type="component" value="Unassembled WGS sequence"/>
</dbReference>
<dbReference type="KEGG" id="sla:SERLADRAFT_432337"/>
<organism>
    <name type="scientific">Serpula lacrymans var. lacrymans (strain S7.9)</name>
    <name type="common">Dry rot fungus</name>
    <dbReference type="NCBI Taxonomy" id="578457"/>
    <lineage>
        <taxon>Eukaryota</taxon>
        <taxon>Fungi</taxon>
        <taxon>Dikarya</taxon>
        <taxon>Basidiomycota</taxon>
        <taxon>Agaricomycotina</taxon>
        <taxon>Agaricomycetes</taxon>
        <taxon>Agaricomycetidae</taxon>
        <taxon>Boletales</taxon>
        <taxon>Coniophorineae</taxon>
        <taxon>Serpulaceae</taxon>
        <taxon>Serpula</taxon>
    </lineage>
</organism>
<evidence type="ECO:0000313" key="2">
    <source>
        <dbReference type="EMBL" id="EGO30725.1"/>
    </source>
</evidence>
<dbReference type="AlphaFoldDB" id="F8NCY1"/>
<accession>F8NCY1</accession>
<sequence>MAALAETGFIRFCQVLQLQPMHLMALFMIWVMLKANFQQQKSHLHSVCTQGRSIPTPKDQENEGPYMAMILEGLNNVSNKFNKIICVMDILA</sequence>
<keyword evidence="1" id="KW-0812">Transmembrane</keyword>
<name>F8NCY1_SERL9</name>
<feature type="transmembrane region" description="Helical" evidence="1">
    <location>
        <begin position="20"/>
        <end position="37"/>
    </location>
</feature>
<gene>
    <name evidence="2" type="ORF">SERLADRAFT_432337</name>
</gene>
<evidence type="ECO:0000256" key="1">
    <source>
        <dbReference type="SAM" id="Phobius"/>
    </source>
</evidence>
<proteinExistence type="predicted"/>
<dbReference type="HOGENOM" id="CLU_2414630_0_0_1"/>
<keyword evidence="1" id="KW-1133">Transmembrane helix</keyword>